<organism evidence="3 4">
    <name type="scientific">Actinomyces bowdenii</name>
    <dbReference type="NCBI Taxonomy" id="131109"/>
    <lineage>
        <taxon>Bacteria</taxon>
        <taxon>Bacillati</taxon>
        <taxon>Actinomycetota</taxon>
        <taxon>Actinomycetes</taxon>
        <taxon>Actinomycetales</taxon>
        <taxon>Actinomycetaceae</taxon>
        <taxon>Actinomyces</taxon>
    </lineage>
</organism>
<proteinExistence type="predicted"/>
<dbReference type="PROSITE" id="PS51257">
    <property type="entry name" value="PROKAR_LIPOPROTEIN"/>
    <property type="match status" value="1"/>
</dbReference>
<evidence type="ECO:0008006" key="5">
    <source>
        <dbReference type="Google" id="ProtNLM"/>
    </source>
</evidence>
<evidence type="ECO:0000313" key="4">
    <source>
        <dbReference type="Proteomes" id="UP000572528"/>
    </source>
</evidence>
<gene>
    <name evidence="3" type="ORF">HZZ05_07370</name>
</gene>
<dbReference type="EMBL" id="JACBXV010000089">
    <property type="protein sequence ID" value="NYS69338.1"/>
    <property type="molecule type" value="Genomic_DNA"/>
</dbReference>
<evidence type="ECO:0000256" key="2">
    <source>
        <dbReference type="SAM" id="SignalP"/>
    </source>
</evidence>
<dbReference type="SUPFAM" id="SSF50969">
    <property type="entry name" value="YVTN repeat-like/Quinoprotein amine dehydrogenase"/>
    <property type="match status" value="1"/>
</dbReference>
<evidence type="ECO:0000313" key="3">
    <source>
        <dbReference type="EMBL" id="NYS69338.1"/>
    </source>
</evidence>
<feature type="signal peptide" evidence="2">
    <location>
        <begin position="1"/>
        <end position="29"/>
    </location>
</feature>
<reference evidence="3 4" key="1">
    <citation type="submission" date="2020-07" db="EMBL/GenBank/DDBJ databases">
        <title>MOT database genomes.</title>
        <authorList>
            <person name="Joseph S."/>
            <person name="Aduse-Opoku J."/>
            <person name="Hashim A."/>
            <person name="Wade W."/>
            <person name="Curtis M."/>
        </authorList>
    </citation>
    <scope>NUCLEOTIDE SEQUENCE [LARGE SCALE GENOMIC DNA]</scope>
    <source>
        <strain evidence="3 4">WMus004</strain>
    </source>
</reference>
<name>A0A853EJ61_9ACTO</name>
<protein>
    <recommendedName>
        <fullName evidence="5">Secreted protein</fullName>
    </recommendedName>
</protein>
<dbReference type="RefSeq" id="WP_179900623.1">
    <property type="nucleotide sequence ID" value="NZ_JACBXV010000089.1"/>
</dbReference>
<comment type="caution">
    <text evidence="3">The sequence shown here is derived from an EMBL/GenBank/DDBJ whole genome shotgun (WGS) entry which is preliminary data.</text>
</comment>
<feature type="compositionally biased region" description="Basic and acidic residues" evidence="1">
    <location>
        <begin position="61"/>
        <end position="74"/>
    </location>
</feature>
<accession>A0A853EJ61</accession>
<evidence type="ECO:0000256" key="1">
    <source>
        <dbReference type="SAM" id="MobiDB-lite"/>
    </source>
</evidence>
<dbReference type="AlphaFoldDB" id="A0A853EJ61"/>
<dbReference type="Proteomes" id="UP000572528">
    <property type="component" value="Unassembled WGS sequence"/>
</dbReference>
<feature type="compositionally biased region" description="Low complexity" evidence="1">
    <location>
        <begin position="41"/>
        <end position="60"/>
    </location>
</feature>
<feature type="region of interest" description="Disordered" evidence="1">
    <location>
        <begin position="39"/>
        <end position="74"/>
    </location>
</feature>
<sequence length="440" mass="45308">MTITPLRPAAPRRSRAVALLAMACSGALALGACGSAGTGSGTSASGDASQAATRAASSAPAHDHDDHDAHGGHGHGSDRFVLAYDGGVKVLDASTLEEVADFPLEGFLRLNAFGDNEHVLVTTEAGFQVLSTGAGGGEPALTDLVFPATKAGHVTPHGDWTVLFDDGTGKITVVKTDSLGHSAAETVASLPASEEIASDKAHHGVAIRLSDGTVLRTLGDEETRVGALAQDASGKETARSEECPGVHGEGALKGEAVVLGCQDGVLLYKDGAFTKIASPDAGGGRVGNAYVTDSSPVAVTDYKEDPDSEKLSLSRLGILDSQSASFEVIDLPQGVEYTWRGVRRDGQDNAWVLGTDGALHKVDVAGKSVTDSIPVIGAWSAPEKWQEAHPALQIEGETAWVTEPATKTVHKVDLTSGEVTKAEVGVAPSEVAFAKHTHQH</sequence>
<dbReference type="InterPro" id="IPR011044">
    <property type="entry name" value="Quino_amine_DH_bsu"/>
</dbReference>
<feature type="chain" id="PRO_5032513128" description="Secreted protein" evidence="2">
    <location>
        <begin position="30"/>
        <end position="440"/>
    </location>
</feature>
<keyword evidence="2" id="KW-0732">Signal</keyword>